<feature type="transmembrane region" description="Helical" evidence="6">
    <location>
        <begin position="289"/>
        <end position="313"/>
    </location>
</feature>
<keyword evidence="4 6" id="KW-0472">Membrane</keyword>
<dbReference type="InterPro" id="IPR011701">
    <property type="entry name" value="MFS"/>
</dbReference>
<feature type="transmembrane region" description="Helical" evidence="6">
    <location>
        <begin position="354"/>
        <end position="373"/>
    </location>
</feature>
<feature type="transmembrane region" description="Helical" evidence="6">
    <location>
        <begin position="413"/>
        <end position="439"/>
    </location>
</feature>
<evidence type="ECO:0000256" key="3">
    <source>
        <dbReference type="ARBA" id="ARBA00022989"/>
    </source>
</evidence>
<feature type="transmembrane region" description="Helical" evidence="6">
    <location>
        <begin position="185"/>
        <end position="204"/>
    </location>
</feature>
<evidence type="ECO:0000256" key="5">
    <source>
        <dbReference type="SAM" id="MobiDB-lite"/>
    </source>
</evidence>
<evidence type="ECO:0000256" key="4">
    <source>
        <dbReference type="ARBA" id="ARBA00023136"/>
    </source>
</evidence>
<dbReference type="Proteomes" id="UP001197247">
    <property type="component" value="Unassembled WGS sequence"/>
</dbReference>
<feature type="transmembrane region" description="Helical" evidence="6">
    <location>
        <begin position="379"/>
        <end position="401"/>
    </location>
</feature>
<feature type="region of interest" description="Disordered" evidence="5">
    <location>
        <begin position="526"/>
        <end position="563"/>
    </location>
</feature>
<dbReference type="PRINTS" id="PR01036">
    <property type="entry name" value="TCRTETB"/>
</dbReference>
<dbReference type="PANTHER" id="PTHR23501:SF197">
    <property type="entry name" value="COMD"/>
    <property type="match status" value="1"/>
</dbReference>
<accession>A0ABS5TTD9</accession>
<dbReference type="Gene3D" id="1.20.1250.20">
    <property type="entry name" value="MFS general substrate transporter like domains"/>
    <property type="match status" value="1"/>
</dbReference>
<evidence type="ECO:0000256" key="1">
    <source>
        <dbReference type="ARBA" id="ARBA00004651"/>
    </source>
</evidence>
<feature type="region of interest" description="Disordered" evidence="5">
    <location>
        <begin position="1"/>
        <end position="21"/>
    </location>
</feature>
<dbReference type="RefSeq" id="WP_214160592.1">
    <property type="nucleotide sequence ID" value="NZ_JAHBAY010000023.1"/>
</dbReference>
<comment type="caution">
    <text evidence="8">The sequence shown here is derived from an EMBL/GenBank/DDBJ whole genome shotgun (WGS) entry which is preliminary data.</text>
</comment>
<dbReference type="Gene3D" id="1.20.1720.10">
    <property type="entry name" value="Multidrug resistance protein D"/>
    <property type="match status" value="1"/>
</dbReference>
<keyword evidence="2 6" id="KW-0812">Transmembrane</keyword>
<evidence type="ECO:0000256" key="6">
    <source>
        <dbReference type="SAM" id="Phobius"/>
    </source>
</evidence>
<feature type="transmembrane region" description="Helical" evidence="6">
    <location>
        <begin position="160"/>
        <end position="179"/>
    </location>
</feature>
<feature type="compositionally biased region" description="Low complexity" evidence="5">
    <location>
        <begin position="552"/>
        <end position="563"/>
    </location>
</feature>
<comment type="subcellular location">
    <subcellularLocation>
        <location evidence="1">Cell membrane</location>
        <topology evidence="1">Multi-pass membrane protein</topology>
    </subcellularLocation>
</comment>
<dbReference type="PROSITE" id="PS50850">
    <property type="entry name" value="MFS"/>
    <property type="match status" value="1"/>
</dbReference>
<dbReference type="InterPro" id="IPR036259">
    <property type="entry name" value="MFS_trans_sf"/>
</dbReference>
<organism evidence="8 9">
    <name type="scientific">Kineosporia corallincola</name>
    <dbReference type="NCBI Taxonomy" id="2835133"/>
    <lineage>
        <taxon>Bacteria</taxon>
        <taxon>Bacillati</taxon>
        <taxon>Actinomycetota</taxon>
        <taxon>Actinomycetes</taxon>
        <taxon>Kineosporiales</taxon>
        <taxon>Kineosporiaceae</taxon>
        <taxon>Kineosporia</taxon>
    </lineage>
</organism>
<feature type="transmembrane region" description="Helical" evidence="6">
    <location>
        <begin position="33"/>
        <end position="56"/>
    </location>
</feature>
<feature type="compositionally biased region" description="Polar residues" evidence="5">
    <location>
        <begin position="1"/>
        <end position="13"/>
    </location>
</feature>
<proteinExistence type="predicted"/>
<dbReference type="InterPro" id="IPR020846">
    <property type="entry name" value="MFS_dom"/>
</dbReference>
<evidence type="ECO:0000259" key="7">
    <source>
        <dbReference type="PROSITE" id="PS50850"/>
    </source>
</evidence>
<evidence type="ECO:0000313" key="8">
    <source>
        <dbReference type="EMBL" id="MBT0774053.1"/>
    </source>
</evidence>
<feature type="transmembrane region" description="Helical" evidence="6">
    <location>
        <begin position="490"/>
        <end position="510"/>
    </location>
</feature>
<dbReference type="PANTHER" id="PTHR23501">
    <property type="entry name" value="MAJOR FACILITATOR SUPERFAMILY"/>
    <property type="match status" value="1"/>
</dbReference>
<evidence type="ECO:0000313" key="9">
    <source>
        <dbReference type="Proteomes" id="UP001197247"/>
    </source>
</evidence>
<dbReference type="SUPFAM" id="SSF103473">
    <property type="entry name" value="MFS general substrate transporter"/>
    <property type="match status" value="1"/>
</dbReference>
<reference evidence="8 9" key="1">
    <citation type="submission" date="2021-05" db="EMBL/GenBank/DDBJ databases">
        <title>Kineosporia and Streptomyces sp. nov. two new marine actinobacteria isolated from Coral.</title>
        <authorList>
            <person name="Buangrab K."/>
            <person name="Sutthacheep M."/>
            <person name="Yeemin T."/>
            <person name="Harunari E."/>
            <person name="Igarashi Y."/>
            <person name="Kanchanasin P."/>
            <person name="Tanasupawat S."/>
            <person name="Phongsopitanun W."/>
        </authorList>
    </citation>
    <scope>NUCLEOTIDE SEQUENCE [LARGE SCALE GENOMIC DNA]</scope>
    <source>
        <strain evidence="8 9">J2-2</strain>
    </source>
</reference>
<sequence length="563" mass="58291">MSSSTVNPPSQQPLGGAPAHHQAEMSHREIVEALVGILAALFVGMVSSTIVSNALPTIIADLDGTQRAYTWLVTATLLAMTATTPIWGKLSDLFNKKFLLQLSIVIFVIGSSLSGASQNTGEMIGFRVIQGIGMGGITALAQTVIGAMIPPRQRGRYNGYLGSVMALATVSGPLIGGVIVDSSLGWRWCFYVCVPLAVIALGLIQKTLHLEHHPRKASIDWGGATLIAAAVSAVLIWVSFAGDDFAWMSWQTAAFLIGAAVILALAVVVERRVKEPVVPPAIISKRTTLLAVVASLAVGIAMFGGSVFLGQYFQVARGYSPTEAGLLTMPLMLGVMVSSIIVGRLIVSTGYYKRYIVGGVALLVVGFGLLGTIDHTTSLALIAVYMVFVGAGVGASMQNLVLAVQNTVDVSEIGAASGVIAFFRSLGGAVGVTVLGAVLSNHVTDLIAKGLVAIGVDASSMASGGSTLDVKSLPAPIAEVVRAAYGDGTARIFVVAAVVGIVGLIATLFIEEVALRQTVSITPAAEGFGESETPLEDGERPVTDEAAQSPGQNQNQNQSPTRA</sequence>
<feature type="transmembrane region" description="Helical" evidence="6">
    <location>
        <begin position="248"/>
        <end position="269"/>
    </location>
</feature>
<dbReference type="CDD" id="cd17502">
    <property type="entry name" value="MFS_Azr1_MDR_like"/>
    <property type="match status" value="1"/>
</dbReference>
<feature type="transmembrane region" description="Helical" evidence="6">
    <location>
        <begin position="98"/>
        <end position="116"/>
    </location>
</feature>
<feature type="domain" description="Major facilitator superfamily (MFS) profile" evidence="7">
    <location>
        <begin position="33"/>
        <end position="515"/>
    </location>
</feature>
<keyword evidence="9" id="KW-1185">Reference proteome</keyword>
<dbReference type="EMBL" id="JAHBAY010000023">
    <property type="protein sequence ID" value="MBT0774053.1"/>
    <property type="molecule type" value="Genomic_DNA"/>
</dbReference>
<feature type="transmembrane region" description="Helical" evidence="6">
    <location>
        <begin position="224"/>
        <end position="242"/>
    </location>
</feature>
<protein>
    <submittedName>
        <fullName evidence="8">MFS transporter</fullName>
    </submittedName>
</protein>
<dbReference type="Pfam" id="PF07690">
    <property type="entry name" value="MFS_1"/>
    <property type="match status" value="1"/>
</dbReference>
<evidence type="ECO:0000256" key="2">
    <source>
        <dbReference type="ARBA" id="ARBA00022692"/>
    </source>
</evidence>
<gene>
    <name evidence="8" type="ORF">KIH74_34225</name>
</gene>
<keyword evidence="3 6" id="KW-1133">Transmembrane helix</keyword>
<name>A0ABS5TTD9_9ACTN</name>
<feature type="transmembrane region" description="Helical" evidence="6">
    <location>
        <begin position="325"/>
        <end position="347"/>
    </location>
</feature>
<feature type="transmembrane region" description="Helical" evidence="6">
    <location>
        <begin position="68"/>
        <end position="86"/>
    </location>
</feature>